<dbReference type="PANTHER" id="PTHR10795">
    <property type="entry name" value="PROPROTEIN CONVERTASE SUBTILISIN/KEXIN"/>
    <property type="match status" value="1"/>
</dbReference>
<dbReference type="InterPro" id="IPR041469">
    <property type="entry name" value="Subtilisin-like_FN3"/>
</dbReference>
<evidence type="ECO:0000259" key="12">
    <source>
        <dbReference type="Pfam" id="PF05922"/>
    </source>
</evidence>
<dbReference type="PRINTS" id="PR00723">
    <property type="entry name" value="SUBTILISIN"/>
</dbReference>
<dbReference type="Pfam" id="PF05922">
    <property type="entry name" value="Inhibitor_I9"/>
    <property type="match status" value="1"/>
</dbReference>
<dbReference type="InterPro" id="IPR034197">
    <property type="entry name" value="Peptidases_S8_3"/>
</dbReference>
<evidence type="ECO:0000256" key="8">
    <source>
        <dbReference type="PIRSR" id="PIRSR615500-1"/>
    </source>
</evidence>
<feature type="domain" description="Subtilisin-like protease fibronectin type-III" evidence="13">
    <location>
        <begin position="641"/>
        <end position="738"/>
    </location>
</feature>
<evidence type="ECO:0000313" key="14">
    <source>
        <dbReference type="EMBL" id="PON49817.1"/>
    </source>
</evidence>
<evidence type="ECO:0000256" key="3">
    <source>
        <dbReference type="ARBA" id="ARBA00022525"/>
    </source>
</evidence>
<dbReference type="GO" id="GO:0009609">
    <property type="term" value="P:response to symbiotic bacterium"/>
    <property type="evidence" value="ECO:0007669"/>
    <property type="project" value="UniProtKB-ARBA"/>
</dbReference>
<evidence type="ECO:0000256" key="6">
    <source>
        <dbReference type="ARBA" id="ARBA00022801"/>
    </source>
</evidence>
<comment type="caution">
    <text evidence="14">The sequence shown here is derived from an EMBL/GenBank/DDBJ whole genome shotgun (WGS) entry which is preliminary data.</text>
</comment>
<keyword evidence="4 9" id="KW-0645">Protease</keyword>
<dbReference type="FunFam" id="3.40.50.200:FF:000006">
    <property type="entry name" value="Subtilisin-like protease SBT1.5"/>
    <property type="match status" value="1"/>
</dbReference>
<dbReference type="Gene3D" id="3.40.50.200">
    <property type="entry name" value="Peptidase S8/S53 domain"/>
    <property type="match status" value="1"/>
</dbReference>
<dbReference type="GO" id="GO:0004252">
    <property type="term" value="F:serine-type endopeptidase activity"/>
    <property type="evidence" value="ECO:0007669"/>
    <property type="project" value="UniProtKB-UniRule"/>
</dbReference>
<dbReference type="InterPro" id="IPR023828">
    <property type="entry name" value="Peptidase_S8_Ser-AS"/>
</dbReference>
<evidence type="ECO:0000256" key="1">
    <source>
        <dbReference type="ARBA" id="ARBA00004613"/>
    </source>
</evidence>
<dbReference type="InterPro" id="IPR015500">
    <property type="entry name" value="Peptidase_S8_subtilisin-rel"/>
</dbReference>
<dbReference type="Gene3D" id="2.60.40.2310">
    <property type="match status" value="1"/>
</dbReference>
<proteinExistence type="inferred from homology"/>
<dbReference type="InterPro" id="IPR000209">
    <property type="entry name" value="Peptidase_S8/S53_dom"/>
</dbReference>
<feature type="active site" description="Charge relay system" evidence="8 9">
    <location>
        <position position="532"/>
    </location>
</feature>
<feature type="signal peptide" evidence="10">
    <location>
        <begin position="1"/>
        <end position="30"/>
    </location>
</feature>
<dbReference type="PROSITE" id="PS51892">
    <property type="entry name" value="SUBTILASE"/>
    <property type="match status" value="1"/>
</dbReference>
<feature type="active site" description="Charge relay system" evidence="8 9">
    <location>
        <position position="210"/>
    </location>
</feature>
<evidence type="ECO:0000313" key="15">
    <source>
        <dbReference type="Proteomes" id="UP000237105"/>
    </source>
</evidence>
<sequence length="743" mass="79588">MYTFIYNPMAFSRLLVLSLISTLLCGHCSTAEDDQRKAYIVYMGDSPKDEAFMSDLHVSMLQNVVGSNIAPGALLLHSYKRSFNGFVARLTEKEAKELSGKEGVVSVFLSEKQTLHTTKSWDFIGFPKQVKRSAVESDIIIGMLDTGIWPESDSFDDKGYGPPPAKWKGTCQVSSNFTCNNKIIGAKYYRSNGFNDEFDEFKSPRDSRGHGTHTASTAAGVLVGEASLLGLAPGTARGGVPSARLAVYKICWIDGCYGADILAAFDDAIADGVDVISISVGSSAKDYFKSAIDIGAFHAMRKGILTSTSAGNRGPDLLSVINFSPWSLSVAASTIDRDFITSVRLGDGKVYEGKSINTFDLKNRLFPIIYAGDAVNTSAGFGSSTARYCFVEALDKNKLKGKIVFCDSYYGDILDGAVGVVTTGYAGESASVFPIPESSLRFEDSAKVYLYINSTRKPSASISKTNEGSNKLAPYVVSFSSRGPNPITPNILKPDLAAPGSYILAAWPPYIPISRVDGDKRAVPYNILSGTSMACPHASAAAAYVKSFNPTWSPAAIKSSLMTTANPMSADLNPEAEFAYGAGQINPLRASNPGLVYDVVEADYVNFLCGQGYNTKLLQIVTGNSRSSCLKASALNGTAPDLNYPAFVLSASPSDTINHVFYRTVTNVGSPSSTYKAKLVASSGLKITTNPSVITFTSLGEKQSYAVTVQGILDKKLVVSASLVWDDGTYQVRSPIVVYVPTY</sequence>
<evidence type="ECO:0000256" key="7">
    <source>
        <dbReference type="ARBA" id="ARBA00022825"/>
    </source>
</evidence>
<dbReference type="Pfam" id="PF00082">
    <property type="entry name" value="Peptidase_S8"/>
    <property type="match status" value="1"/>
</dbReference>
<protein>
    <submittedName>
        <fullName evidence="14">Subtilase</fullName>
    </submittedName>
</protein>
<dbReference type="Gene3D" id="3.30.70.80">
    <property type="entry name" value="Peptidase S8 propeptide/proteinase inhibitor I9"/>
    <property type="match status" value="1"/>
</dbReference>
<keyword evidence="3" id="KW-0964">Secreted</keyword>
<dbReference type="EMBL" id="JXTB01000254">
    <property type="protein sequence ID" value="PON49817.1"/>
    <property type="molecule type" value="Genomic_DNA"/>
</dbReference>
<keyword evidence="7 9" id="KW-0720">Serine protease</keyword>
<evidence type="ECO:0000259" key="13">
    <source>
        <dbReference type="Pfam" id="PF17766"/>
    </source>
</evidence>
<dbReference type="AlphaFoldDB" id="A0A2P5BLZ6"/>
<keyword evidence="5 10" id="KW-0732">Signal</keyword>
<gene>
    <name evidence="14" type="primary">PanSBT38</name>
    <name evidence="14" type="ORF">PanWU01x14_227650</name>
</gene>
<evidence type="ECO:0000259" key="11">
    <source>
        <dbReference type="Pfam" id="PF00082"/>
    </source>
</evidence>
<feature type="domain" description="Peptidase S8/S53" evidence="11">
    <location>
        <begin position="137"/>
        <end position="583"/>
    </location>
</feature>
<dbReference type="CDD" id="cd04852">
    <property type="entry name" value="Peptidases_S8_3"/>
    <property type="match status" value="1"/>
</dbReference>
<evidence type="ECO:0000256" key="10">
    <source>
        <dbReference type="SAM" id="SignalP"/>
    </source>
</evidence>
<reference evidence="15" key="1">
    <citation type="submission" date="2016-06" db="EMBL/GenBank/DDBJ databases">
        <title>Parallel loss of symbiosis genes in relatives of nitrogen-fixing non-legume Parasponia.</title>
        <authorList>
            <person name="Van Velzen R."/>
            <person name="Holmer R."/>
            <person name="Bu F."/>
            <person name="Rutten L."/>
            <person name="Van Zeijl A."/>
            <person name="Liu W."/>
            <person name="Santuari L."/>
            <person name="Cao Q."/>
            <person name="Sharma T."/>
            <person name="Shen D."/>
            <person name="Roswanjaya Y."/>
            <person name="Wardhani T."/>
            <person name="Kalhor M.S."/>
            <person name="Jansen J."/>
            <person name="Van den Hoogen J."/>
            <person name="Gungor B."/>
            <person name="Hartog M."/>
            <person name="Hontelez J."/>
            <person name="Verver J."/>
            <person name="Yang W.-C."/>
            <person name="Schijlen E."/>
            <person name="Repin R."/>
            <person name="Schilthuizen M."/>
            <person name="Schranz E."/>
            <person name="Heidstra R."/>
            <person name="Miyata K."/>
            <person name="Fedorova E."/>
            <person name="Kohlen W."/>
            <person name="Bisseling T."/>
            <person name="Smit S."/>
            <person name="Geurts R."/>
        </authorList>
    </citation>
    <scope>NUCLEOTIDE SEQUENCE [LARGE SCALE GENOMIC DNA]</scope>
    <source>
        <strain evidence="15">cv. WU1-14</strain>
    </source>
</reference>
<comment type="similarity">
    <text evidence="2 9">Belongs to the peptidase S8 family.</text>
</comment>
<feature type="active site" description="Charge relay system" evidence="8 9">
    <location>
        <position position="145"/>
    </location>
</feature>
<dbReference type="InterPro" id="IPR037045">
    <property type="entry name" value="S8pro/Inhibitor_I9_sf"/>
</dbReference>
<feature type="chain" id="PRO_5015147782" evidence="10">
    <location>
        <begin position="31"/>
        <end position="743"/>
    </location>
</feature>
<dbReference type="Gene3D" id="3.50.30.30">
    <property type="match status" value="1"/>
</dbReference>
<dbReference type="PROSITE" id="PS00138">
    <property type="entry name" value="SUBTILASE_SER"/>
    <property type="match status" value="1"/>
</dbReference>
<dbReference type="InterPro" id="IPR036852">
    <property type="entry name" value="Peptidase_S8/S53_dom_sf"/>
</dbReference>
<dbReference type="Pfam" id="PF17766">
    <property type="entry name" value="fn3_6"/>
    <property type="match status" value="1"/>
</dbReference>
<name>A0A2P5BLZ6_PARAD</name>
<dbReference type="SUPFAM" id="SSF52743">
    <property type="entry name" value="Subtilisin-like"/>
    <property type="match status" value="1"/>
</dbReference>
<evidence type="ECO:0000256" key="5">
    <source>
        <dbReference type="ARBA" id="ARBA00022729"/>
    </source>
</evidence>
<dbReference type="GO" id="GO:0006508">
    <property type="term" value="P:proteolysis"/>
    <property type="evidence" value="ECO:0007669"/>
    <property type="project" value="UniProtKB-KW"/>
</dbReference>
<dbReference type="InterPro" id="IPR010259">
    <property type="entry name" value="S8pro/Inhibitor_I9"/>
</dbReference>
<dbReference type="CDD" id="cd02120">
    <property type="entry name" value="PA_subtilisin_like"/>
    <property type="match status" value="1"/>
</dbReference>
<evidence type="ECO:0000256" key="9">
    <source>
        <dbReference type="PROSITE-ProRule" id="PRU01240"/>
    </source>
</evidence>
<accession>A0A2P5BLZ6</accession>
<organism evidence="14 15">
    <name type="scientific">Parasponia andersonii</name>
    <name type="common">Sponia andersonii</name>
    <dbReference type="NCBI Taxonomy" id="3476"/>
    <lineage>
        <taxon>Eukaryota</taxon>
        <taxon>Viridiplantae</taxon>
        <taxon>Streptophyta</taxon>
        <taxon>Embryophyta</taxon>
        <taxon>Tracheophyta</taxon>
        <taxon>Spermatophyta</taxon>
        <taxon>Magnoliopsida</taxon>
        <taxon>eudicotyledons</taxon>
        <taxon>Gunneridae</taxon>
        <taxon>Pentapetalae</taxon>
        <taxon>rosids</taxon>
        <taxon>fabids</taxon>
        <taxon>Rosales</taxon>
        <taxon>Cannabaceae</taxon>
        <taxon>Parasponia</taxon>
    </lineage>
</organism>
<dbReference type="OrthoDB" id="206201at2759"/>
<evidence type="ECO:0000256" key="2">
    <source>
        <dbReference type="ARBA" id="ARBA00011073"/>
    </source>
</evidence>
<keyword evidence="6 9" id="KW-0378">Hydrolase</keyword>
<evidence type="ECO:0000256" key="4">
    <source>
        <dbReference type="ARBA" id="ARBA00022670"/>
    </source>
</evidence>
<keyword evidence="15" id="KW-1185">Reference proteome</keyword>
<dbReference type="InterPro" id="IPR045051">
    <property type="entry name" value="SBT"/>
</dbReference>
<comment type="subcellular location">
    <subcellularLocation>
        <location evidence="1">Secreted</location>
    </subcellularLocation>
</comment>
<dbReference type="GO" id="GO:0005576">
    <property type="term" value="C:extracellular region"/>
    <property type="evidence" value="ECO:0007669"/>
    <property type="project" value="UniProtKB-SubCell"/>
</dbReference>
<dbReference type="Proteomes" id="UP000237105">
    <property type="component" value="Unassembled WGS sequence"/>
</dbReference>
<feature type="domain" description="Inhibitor I9" evidence="12">
    <location>
        <begin position="39"/>
        <end position="116"/>
    </location>
</feature>